<dbReference type="PANTHER" id="PTHR43066">
    <property type="entry name" value="RHOMBOID-RELATED PROTEIN"/>
    <property type="match status" value="1"/>
</dbReference>
<feature type="transmembrane region" description="Helical" evidence="5">
    <location>
        <begin position="85"/>
        <end position="107"/>
    </location>
</feature>
<evidence type="ECO:0000256" key="3">
    <source>
        <dbReference type="ARBA" id="ARBA00022989"/>
    </source>
</evidence>
<feature type="compositionally biased region" description="Polar residues" evidence="6">
    <location>
        <begin position="227"/>
        <end position="243"/>
    </location>
</feature>
<dbReference type="Proteomes" id="UP000298030">
    <property type="component" value="Unassembled WGS sequence"/>
</dbReference>
<dbReference type="CDD" id="cd14279">
    <property type="entry name" value="CUE"/>
    <property type="match status" value="1"/>
</dbReference>
<feature type="transmembrane region" description="Helical" evidence="5">
    <location>
        <begin position="12"/>
        <end position="32"/>
    </location>
</feature>
<evidence type="ECO:0000256" key="1">
    <source>
        <dbReference type="ARBA" id="ARBA00004141"/>
    </source>
</evidence>
<protein>
    <recommendedName>
        <fullName evidence="5">Derlin</fullName>
    </recommendedName>
</protein>
<dbReference type="AlphaFoldDB" id="A0A4Y7TSW0"/>
<dbReference type="InterPro" id="IPR035952">
    <property type="entry name" value="Rhomboid-like_sf"/>
</dbReference>
<dbReference type="OrthoDB" id="272778at2759"/>
<evidence type="ECO:0000313" key="7">
    <source>
        <dbReference type="EMBL" id="TEB37081.1"/>
    </source>
</evidence>
<keyword evidence="2 5" id="KW-0812">Transmembrane</keyword>
<comment type="similarity">
    <text evidence="5">Belongs to the derlin family.</text>
</comment>
<evidence type="ECO:0000256" key="2">
    <source>
        <dbReference type="ARBA" id="ARBA00022692"/>
    </source>
</evidence>
<accession>A0A4Y7TSW0</accession>
<dbReference type="EMBL" id="QPFP01000004">
    <property type="protein sequence ID" value="TEB37081.1"/>
    <property type="molecule type" value="Genomic_DNA"/>
</dbReference>
<feature type="transmembrane region" description="Helical" evidence="5">
    <location>
        <begin position="119"/>
        <end position="140"/>
    </location>
</feature>
<evidence type="ECO:0000256" key="4">
    <source>
        <dbReference type="ARBA" id="ARBA00023136"/>
    </source>
</evidence>
<dbReference type="Gene3D" id="1.20.1540.10">
    <property type="entry name" value="Rhomboid-like"/>
    <property type="match status" value="1"/>
</dbReference>
<sequence>MSFENASVTKGLMVGSALASIGVGMFDVKHYFHLQFVPHISRHHQYWRLLTHNLAFVNSSDLFLALLVFYNVGVHVERQFGSVKYASFTVVTLLVGTLLEFISLLLFHRVGLNHISLGPSLLIFSILYQYSRIVPAIYTFKIFGLTLSSNSLNYLLGLQLAISRLPGSLAVALIGILTGQIYRSDLAGLKAYRISPGIVNFSQRFILPLIGSLRPPRRTNRALPEEGTTSAGTGANARSTAVQENEEVVTTARRTPRTGRFFQGPDSPLPDLANAVAGGGNAGAGPGAATANANPSVMREWVDELTGRAERAAGVRAPSEDEISQLTAIFPDLDREVLVGALQRRCVVSCSVSFLVKSRDATNDFRTQHLLFPHLFISARIALDNDAYHFIALPSPHLNIVQTSKQLWRRFCCRRHKHETPVIRNTPRLTDNLVCPTIS</sequence>
<keyword evidence="3 5" id="KW-1133">Transmembrane helix</keyword>
<dbReference type="PANTHER" id="PTHR43066:SF21">
    <property type="entry name" value="UBIQUITIN-ASSOCIATED DOMAIN-CONTAINING PROTEIN 2"/>
    <property type="match status" value="1"/>
</dbReference>
<name>A0A4Y7TSW0_COPMI</name>
<gene>
    <name evidence="7" type="ORF">FA13DRAFT_1682019</name>
</gene>
<comment type="subcellular location">
    <subcellularLocation>
        <location evidence="5">Endoplasmic reticulum membrane</location>
        <topology evidence="5">Multi-pass membrane protein</topology>
    </subcellularLocation>
    <subcellularLocation>
        <location evidence="1">Membrane</location>
        <topology evidence="1">Multi-pass membrane protein</topology>
    </subcellularLocation>
</comment>
<dbReference type="InterPro" id="IPR007599">
    <property type="entry name" value="DER1"/>
</dbReference>
<feature type="transmembrane region" description="Helical" evidence="5">
    <location>
        <begin position="53"/>
        <end position="73"/>
    </location>
</feature>
<evidence type="ECO:0000313" key="8">
    <source>
        <dbReference type="Proteomes" id="UP000298030"/>
    </source>
</evidence>
<comment type="caution">
    <text evidence="7">The sequence shown here is derived from an EMBL/GenBank/DDBJ whole genome shotgun (WGS) entry which is preliminary data.</text>
</comment>
<keyword evidence="4 5" id="KW-0472">Membrane</keyword>
<dbReference type="Pfam" id="PF04511">
    <property type="entry name" value="DER1"/>
    <property type="match status" value="1"/>
</dbReference>
<comment type="function">
    <text evidence="5">May be involved in the degradation of misfolded endoplasmic reticulum (ER) luminal proteins.</text>
</comment>
<dbReference type="GO" id="GO:0005789">
    <property type="term" value="C:endoplasmic reticulum membrane"/>
    <property type="evidence" value="ECO:0007669"/>
    <property type="project" value="UniProtKB-SubCell"/>
</dbReference>
<keyword evidence="5" id="KW-0256">Endoplasmic reticulum</keyword>
<feature type="region of interest" description="Disordered" evidence="6">
    <location>
        <begin position="217"/>
        <end position="251"/>
    </location>
</feature>
<evidence type="ECO:0000256" key="6">
    <source>
        <dbReference type="SAM" id="MobiDB-lite"/>
    </source>
</evidence>
<reference evidence="7 8" key="1">
    <citation type="journal article" date="2019" name="Nat. Ecol. Evol.">
        <title>Megaphylogeny resolves global patterns of mushroom evolution.</title>
        <authorList>
            <person name="Varga T."/>
            <person name="Krizsan K."/>
            <person name="Foldi C."/>
            <person name="Dima B."/>
            <person name="Sanchez-Garcia M."/>
            <person name="Sanchez-Ramirez S."/>
            <person name="Szollosi G.J."/>
            <person name="Szarkandi J.G."/>
            <person name="Papp V."/>
            <person name="Albert L."/>
            <person name="Andreopoulos W."/>
            <person name="Angelini C."/>
            <person name="Antonin V."/>
            <person name="Barry K.W."/>
            <person name="Bougher N.L."/>
            <person name="Buchanan P."/>
            <person name="Buyck B."/>
            <person name="Bense V."/>
            <person name="Catcheside P."/>
            <person name="Chovatia M."/>
            <person name="Cooper J."/>
            <person name="Damon W."/>
            <person name="Desjardin D."/>
            <person name="Finy P."/>
            <person name="Geml J."/>
            <person name="Haridas S."/>
            <person name="Hughes K."/>
            <person name="Justo A."/>
            <person name="Karasinski D."/>
            <person name="Kautmanova I."/>
            <person name="Kiss B."/>
            <person name="Kocsube S."/>
            <person name="Kotiranta H."/>
            <person name="LaButti K.M."/>
            <person name="Lechner B.E."/>
            <person name="Liimatainen K."/>
            <person name="Lipzen A."/>
            <person name="Lukacs Z."/>
            <person name="Mihaltcheva S."/>
            <person name="Morgado L.N."/>
            <person name="Niskanen T."/>
            <person name="Noordeloos M.E."/>
            <person name="Ohm R.A."/>
            <person name="Ortiz-Santana B."/>
            <person name="Ovrebo C."/>
            <person name="Racz N."/>
            <person name="Riley R."/>
            <person name="Savchenko A."/>
            <person name="Shiryaev A."/>
            <person name="Soop K."/>
            <person name="Spirin V."/>
            <person name="Szebenyi C."/>
            <person name="Tomsovsky M."/>
            <person name="Tulloss R.E."/>
            <person name="Uehling J."/>
            <person name="Grigoriev I.V."/>
            <person name="Vagvolgyi C."/>
            <person name="Papp T."/>
            <person name="Martin F.M."/>
            <person name="Miettinen O."/>
            <person name="Hibbett D.S."/>
            <person name="Nagy L.G."/>
        </authorList>
    </citation>
    <scope>NUCLEOTIDE SEQUENCE [LARGE SCALE GENOMIC DNA]</scope>
    <source>
        <strain evidence="7 8">FP101781</strain>
    </source>
</reference>
<keyword evidence="8" id="KW-1185">Reference proteome</keyword>
<dbReference type="GO" id="GO:0004252">
    <property type="term" value="F:serine-type endopeptidase activity"/>
    <property type="evidence" value="ECO:0007669"/>
    <property type="project" value="TreeGrafter"/>
</dbReference>
<feature type="transmembrane region" description="Helical" evidence="5">
    <location>
        <begin position="160"/>
        <end position="182"/>
    </location>
</feature>
<dbReference type="STRING" id="71717.A0A4Y7TSW0"/>
<organism evidence="7 8">
    <name type="scientific">Coprinellus micaceus</name>
    <name type="common">Glistening ink-cap mushroom</name>
    <name type="synonym">Coprinus micaceus</name>
    <dbReference type="NCBI Taxonomy" id="71717"/>
    <lineage>
        <taxon>Eukaryota</taxon>
        <taxon>Fungi</taxon>
        <taxon>Dikarya</taxon>
        <taxon>Basidiomycota</taxon>
        <taxon>Agaricomycotina</taxon>
        <taxon>Agaricomycetes</taxon>
        <taxon>Agaricomycetidae</taxon>
        <taxon>Agaricales</taxon>
        <taxon>Agaricineae</taxon>
        <taxon>Psathyrellaceae</taxon>
        <taxon>Coprinellus</taxon>
    </lineage>
</organism>
<dbReference type="SUPFAM" id="SSF144091">
    <property type="entry name" value="Rhomboid-like"/>
    <property type="match status" value="1"/>
</dbReference>
<evidence type="ECO:0000256" key="5">
    <source>
        <dbReference type="RuleBase" id="RU363059"/>
    </source>
</evidence>
<proteinExistence type="inferred from homology"/>